<feature type="transmembrane region" description="Helical" evidence="6">
    <location>
        <begin position="431"/>
        <end position="451"/>
    </location>
</feature>
<evidence type="ECO:0000256" key="1">
    <source>
        <dbReference type="ARBA" id="ARBA00004651"/>
    </source>
</evidence>
<dbReference type="Proteomes" id="UP000030512">
    <property type="component" value="Chromosome"/>
</dbReference>
<name>A0A126T453_9GAMM</name>
<organism evidence="7 8">
    <name type="scientific">Methylomonas denitrificans</name>
    <dbReference type="NCBI Taxonomy" id="1538553"/>
    <lineage>
        <taxon>Bacteria</taxon>
        <taxon>Pseudomonadati</taxon>
        <taxon>Pseudomonadota</taxon>
        <taxon>Gammaproteobacteria</taxon>
        <taxon>Methylococcales</taxon>
        <taxon>Methylococcaceae</taxon>
        <taxon>Methylomonas</taxon>
    </lineage>
</organism>
<feature type="transmembrane region" description="Helical" evidence="6">
    <location>
        <begin position="269"/>
        <end position="289"/>
    </location>
</feature>
<reference evidence="7 8" key="1">
    <citation type="journal article" date="2015" name="Environ. Microbiol.">
        <title>Methane oxidation coupled to nitrate reduction under hypoxia by the Gammaproteobacterium Methylomonas denitrificans, sp. nov. type strain FJG1.</title>
        <authorList>
            <person name="Kits K.D."/>
            <person name="Klotz M.G."/>
            <person name="Stein L.Y."/>
        </authorList>
    </citation>
    <scope>NUCLEOTIDE SEQUENCE [LARGE SCALE GENOMIC DNA]</scope>
    <source>
        <strain evidence="7 8">FJG1</strain>
    </source>
</reference>
<feature type="transmembrane region" description="Helical" evidence="6">
    <location>
        <begin position="81"/>
        <end position="102"/>
    </location>
</feature>
<keyword evidence="8" id="KW-1185">Reference proteome</keyword>
<feature type="transmembrane region" description="Helical" evidence="6">
    <location>
        <begin position="232"/>
        <end position="249"/>
    </location>
</feature>
<feature type="transmembrane region" description="Helical" evidence="6">
    <location>
        <begin position="12"/>
        <end position="35"/>
    </location>
</feature>
<keyword evidence="2" id="KW-1003">Cell membrane</keyword>
<feature type="transmembrane region" description="Helical" evidence="6">
    <location>
        <begin position="310"/>
        <end position="339"/>
    </location>
</feature>
<comment type="subcellular location">
    <subcellularLocation>
        <location evidence="1">Cell membrane</location>
        <topology evidence="1">Multi-pass membrane protein</topology>
    </subcellularLocation>
</comment>
<feature type="transmembrane region" description="Helical" evidence="6">
    <location>
        <begin position="118"/>
        <end position="137"/>
    </location>
</feature>
<feature type="transmembrane region" description="Helical" evidence="6">
    <location>
        <begin position="190"/>
        <end position="211"/>
    </location>
</feature>
<dbReference type="PANTHER" id="PTHR30250">
    <property type="entry name" value="PST FAMILY PREDICTED COLANIC ACID TRANSPORTER"/>
    <property type="match status" value="1"/>
</dbReference>
<accession>A0A126T453</accession>
<evidence type="ECO:0000256" key="6">
    <source>
        <dbReference type="SAM" id="Phobius"/>
    </source>
</evidence>
<evidence type="ECO:0000313" key="8">
    <source>
        <dbReference type="Proteomes" id="UP000030512"/>
    </source>
</evidence>
<evidence type="ECO:0000256" key="4">
    <source>
        <dbReference type="ARBA" id="ARBA00022989"/>
    </source>
</evidence>
<dbReference type="InterPro" id="IPR050833">
    <property type="entry name" value="Poly_Biosynth_Transport"/>
</dbReference>
<dbReference type="AlphaFoldDB" id="A0A126T453"/>
<proteinExistence type="predicted"/>
<feature type="transmembrane region" description="Helical" evidence="6">
    <location>
        <begin position="345"/>
        <end position="366"/>
    </location>
</feature>
<gene>
    <name evidence="7" type="ORF">JT25_010280</name>
</gene>
<dbReference type="EMBL" id="CP014476">
    <property type="protein sequence ID" value="AMK76871.1"/>
    <property type="molecule type" value="Genomic_DNA"/>
</dbReference>
<feature type="transmembrane region" description="Helical" evidence="6">
    <location>
        <begin position="463"/>
        <end position="481"/>
    </location>
</feature>
<dbReference type="KEGG" id="mdn:JT25_010280"/>
<feature type="transmembrane region" description="Helical" evidence="6">
    <location>
        <begin position="47"/>
        <end position="69"/>
    </location>
</feature>
<keyword evidence="4 6" id="KW-1133">Transmembrane helix</keyword>
<evidence type="ECO:0000256" key="3">
    <source>
        <dbReference type="ARBA" id="ARBA00022692"/>
    </source>
</evidence>
<evidence type="ECO:0000256" key="5">
    <source>
        <dbReference type="ARBA" id="ARBA00023136"/>
    </source>
</evidence>
<dbReference type="GO" id="GO:0005886">
    <property type="term" value="C:plasma membrane"/>
    <property type="evidence" value="ECO:0007669"/>
    <property type="project" value="UniProtKB-SubCell"/>
</dbReference>
<dbReference type="RefSeq" id="WP_036279739.1">
    <property type="nucleotide sequence ID" value="NZ_CP014476.1"/>
</dbReference>
<dbReference type="OrthoDB" id="9814608at2"/>
<protein>
    <submittedName>
        <fullName evidence="7">Polysaccharide biosynthesis protein</fullName>
    </submittedName>
</protein>
<keyword evidence="5 6" id="KW-0472">Membrane</keyword>
<feature type="transmembrane region" description="Helical" evidence="6">
    <location>
        <begin position="149"/>
        <end position="170"/>
    </location>
</feature>
<dbReference type="PANTHER" id="PTHR30250:SF11">
    <property type="entry name" value="O-ANTIGEN TRANSPORTER-RELATED"/>
    <property type="match status" value="1"/>
</dbReference>
<feature type="transmembrane region" description="Helical" evidence="6">
    <location>
        <begin position="378"/>
        <end position="400"/>
    </location>
</feature>
<feature type="transmembrane region" description="Helical" evidence="6">
    <location>
        <begin position="406"/>
        <end position="424"/>
    </location>
</feature>
<dbReference type="STRING" id="1538553.JT25_010280"/>
<evidence type="ECO:0000256" key="2">
    <source>
        <dbReference type="ARBA" id="ARBA00022475"/>
    </source>
</evidence>
<keyword evidence="3 6" id="KW-0812">Transmembrane</keyword>
<sequence length="495" mass="56106">MSSLRQLVSQTAIYGLSSIVGRFLNYLLVPLYTYTFSAGEYGVVSEFYAYAGFFAVLLVLGLETGYFRFRQRPEFSGDEVYRSALGFLLIANLGFIAAIYYWQQPLADWLQYPQHPEYLLWFGWILALDALSALPFARLRAENRAWRFAGIKMTEIFIAIALNLLFLLAWPKLNNLWPDNELAAYYDPTLGVGYIFLANLAASVCKLLLLLPQFRAVRFQLDPRVLGPMLRYSLPMVIIGFAGMVNEMLDRAILKVLLPYDLPTNLKMLGIYGACYKLSILMSLFVQAFRYAGEPFFFSYAGRADAKRAYALVMQYFVIAGVFIFLVVMLFIDLFKYFIGEEYRAGLEVVPILLMANLLLGIYVNLSVWYKLSDRTGLGAWVSLAGAGLTIVLNICWIPVWGYVGSAWATLACYLFMVVLSWALGRRYYPVSYPVGKIAGYFALGLALYFANRYVLDIYQINVWLAGSLGLIIYTGIAAWLDVRPMLQKRRVTSA</sequence>
<evidence type="ECO:0000313" key="7">
    <source>
        <dbReference type="EMBL" id="AMK76871.1"/>
    </source>
</evidence>